<reference evidence="2 3" key="1">
    <citation type="submission" date="2019-01" db="EMBL/GenBank/DDBJ databases">
        <title>A draft genome assembly of the solar-powered sea slug Elysia chlorotica.</title>
        <authorList>
            <person name="Cai H."/>
            <person name="Li Q."/>
            <person name="Fang X."/>
            <person name="Li J."/>
            <person name="Curtis N.E."/>
            <person name="Altenburger A."/>
            <person name="Shibata T."/>
            <person name="Feng M."/>
            <person name="Maeda T."/>
            <person name="Schwartz J.A."/>
            <person name="Shigenobu S."/>
            <person name="Lundholm N."/>
            <person name="Nishiyama T."/>
            <person name="Yang H."/>
            <person name="Hasebe M."/>
            <person name="Li S."/>
            <person name="Pierce S.K."/>
            <person name="Wang J."/>
        </authorList>
    </citation>
    <scope>NUCLEOTIDE SEQUENCE [LARGE SCALE GENOMIC DNA]</scope>
    <source>
        <strain evidence="2">EC2010</strain>
        <tissue evidence="2">Whole organism of an adult</tissue>
    </source>
</reference>
<dbReference type="OrthoDB" id="10567372at2759"/>
<keyword evidence="1" id="KW-0732">Signal</keyword>
<gene>
    <name evidence="2" type="ORF">EGW08_012353</name>
</gene>
<dbReference type="EMBL" id="RQTK01000423">
    <property type="protein sequence ID" value="RUS79875.1"/>
    <property type="molecule type" value="Genomic_DNA"/>
</dbReference>
<evidence type="ECO:0000313" key="2">
    <source>
        <dbReference type="EMBL" id="RUS79875.1"/>
    </source>
</evidence>
<accession>A0A3S1BBV9</accession>
<feature type="chain" id="PRO_5018741773" description="BPTI/Kunitz inhibitor domain-containing protein" evidence="1">
    <location>
        <begin position="20"/>
        <end position="198"/>
    </location>
</feature>
<keyword evidence="3" id="KW-1185">Reference proteome</keyword>
<evidence type="ECO:0008006" key="4">
    <source>
        <dbReference type="Google" id="ProtNLM"/>
    </source>
</evidence>
<evidence type="ECO:0000256" key="1">
    <source>
        <dbReference type="SAM" id="SignalP"/>
    </source>
</evidence>
<sequence>MDCTLLVFCFAALILPSLQIDVGQLELAKSRLARGFDNLKRSSAAIRGNLEFGHEGILGGIRGTAGSVEGVLRHSPTALGADLRGRVDNVEGNIFTGVRRNGVRGDISLGSGTSRQFPFSNSYTSGLLGSAFGRRCTQVPRSCLALGPSDRSAVRRFTFDERRNRCVEEFVSRTCARDGPRSSIFPNRRECRLECNSD</sequence>
<feature type="signal peptide" evidence="1">
    <location>
        <begin position="1"/>
        <end position="19"/>
    </location>
</feature>
<proteinExistence type="predicted"/>
<protein>
    <recommendedName>
        <fullName evidence="4">BPTI/Kunitz inhibitor domain-containing protein</fullName>
    </recommendedName>
</protein>
<organism evidence="2 3">
    <name type="scientific">Elysia chlorotica</name>
    <name type="common">Eastern emerald elysia</name>
    <name type="synonym">Sea slug</name>
    <dbReference type="NCBI Taxonomy" id="188477"/>
    <lineage>
        <taxon>Eukaryota</taxon>
        <taxon>Metazoa</taxon>
        <taxon>Spiralia</taxon>
        <taxon>Lophotrochozoa</taxon>
        <taxon>Mollusca</taxon>
        <taxon>Gastropoda</taxon>
        <taxon>Heterobranchia</taxon>
        <taxon>Euthyneura</taxon>
        <taxon>Panpulmonata</taxon>
        <taxon>Sacoglossa</taxon>
        <taxon>Placobranchoidea</taxon>
        <taxon>Plakobranchidae</taxon>
        <taxon>Elysia</taxon>
    </lineage>
</organism>
<name>A0A3S1BBV9_ELYCH</name>
<evidence type="ECO:0000313" key="3">
    <source>
        <dbReference type="Proteomes" id="UP000271974"/>
    </source>
</evidence>
<dbReference type="AlphaFoldDB" id="A0A3S1BBV9"/>
<dbReference type="Proteomes" id="UP000271974">
    <property type="component" value="Unassembled WGS sequence"/>
</dbReference>
<comment type="caution">
    <text evidence="2">The sequence shown here is derived from an EMBL/GenBank/DDBJ whole genome shotgun (WGS) entry which is preliminary data.</text>
</comment>